<sequence length="278" mass="30198">MLSHIQNNYHHLRKSEAKVADWVLAHPNEAVDLSISALAEKAGVSEPTIMRFCHALNYEGFHTFKQLLAKSLRSGVPFVHGSISPHDSTASIIIKLIDQSSAALLNMKNFLKEEDLDQAIGLLEQANQVMCIGHGVSGVVANDIQQKLLRVGIPVSAYTDHHVHSLAASLLTPKDVLIAVSHTGKSQDVIDSADLALSNGAKVIAFAPKNSPLSYHATVVLESGTKEDTSEYMPMISRLADLAIVDILLVTLALKKGPEFRIAMENSLKIIDSKRTKE</sequence>
<dbReference type="Gene3D" id="1.10.10.10">
    <property type="entry name" value="Winged helix-like DNA-binding domain superfamily/Winged helix DNA-binding domain"/>
    <property type="match status" value="1"/>
</dbReference>
<dbReference type="PROSITE" id="PS51464">
    <property type="entry name" value="SIS"/>
    <property type="match status" value="1"/>
</dbReference>
<feature type="domain" description="SIS" evidence="5">
    <location>
        <begin position="119"/>
        <end position="258"/>
    </location>
</feature>
<dbReference type="InterPro" id="IPR000281">
    <property type="entry name" value="HTH_RpiR"/>
</dbReference>
<dbReference type="InterPro" id="IPR035472">
    <property type="entry name" value="RpiR-like_SIS"/>
</dbReference>
<dbReference type="Pfam" id="PF01380">
    <property type="entry name" value="SIS"/>
    <property type="match status" value="1"/>
</dbReference>
<dbReference type="InterPro" id="IPR009057">
    <property type="entry name" value="Homeodomain-like_sf"/>
</dbReference>
<dbReference type="InterPro" id="IPR046348">
    <property type="entry name" value="SIS_dom_sf"/>
</dbReference>
<proteinExistence type="predicted"/>
<dbReference type="PROSITE" id="PS51071">
    <property type="entry name" value="HTH_RPIR"/>
    <property type="match status" value="1"/>
</dbReference>
<dbReference type="GO" id="GO:0003677">
    <property type="term" value="F:DNA binding"/>
    <property type="evidence" value="ECO:0007669"/>
    <property type="project" value="UniProtKB-KW"/>
</dbReference>
<dbReference type="InterPro" id="IPR001347">
    <property type="entry name" value="SIS_dom"/>
</dbReference>
<dbReference type="PANTHER" id="PTHR30514:SF1">
    <property type="entry name" value="HTH-TYPE TRANSCRIPTIONAL REGULATOR HEXR-RELATED"/>
    <property type="match status" value="1"/>
</dbReference>
<dbReference type="AlphaFoldDB" id="A0A2U2ANU4"/>
<accession>A0A2U2ANU4</accession>
<evidence type="ECO:0000313" key="7">
    <source>
        <dbReference type="Proteomes" id="UP000244948"/>
    </source>
</evidence>
<keyword evidence="1" id="KW-0805">Transcription regulation</keyword>
<dbReference type="Gene3D" id="3.40.50.10490">
    <property type="entry name" value="Glucose-6-phosphate isomerase like protein, domain 1"/>
    <property type="match status" value="1"/>
</dbReference>
<dbReference type="InterPro" id="IPR036388">
    <property type="entry name" value="WH-like_DNA-bd_sf"/>
</dbReference>
<dbReference type="GO" id="GO:0097367">
    <property type="term" value="F:carbohydrate derivative binding"/>
    <property type="evidence" value="ECO:0007669"/>
    <property type="project" value="InterPro"/>
</dbReference>
<dbReference type="PANTHER" id="PTHR30514">
    <property type="entry name" value="GLUCOKINASE"/>
    <property type="match status" value="1"/>
</dbReference>
<dbReference type="CDD" id="cd05013">
    <property type="entry name" value="SIS_RpiR"/>
    <property type="match status" value="1"/>
</dbReference>
<evidence type="ECO:0000259" key="4">
    <source>
        <dbReference type="PROSITE" id="PS51071"/>
    </source>
</evidence>
<dbReference type="SUPFAM" id="SSF53697">
    <property type="entry name" value="SIS domain"/>
    <property type="match status" value="1"/>
</dbReference>
<dbReference type="Proteomes" id="UP000244948">
    <property type="component" value="Unassembled WGS sequence"/>
</dbReference>
<evidence type="ECO:0000259" key="5">
    <source>
        <dbReference type="PROSITE" id="PS51464"/>
    </source>
</evidence>
<dbReference type="GO" id="GO:1901135">
    <property type="term" value="P:carbohydrate derivative metabolic process"/>
    <property type="evidence" value="ECO:0007669"/>
    <property type="project" value="InterPro"/>
</dbReference>
<dbReference type="EMBL" id="QEWR01000002">
    <property type="protein sequence ID" value="PWD84837.1"/>
    <property type="molecule type" value="Genomic_DNA"/>
</dbReference>
<name>A0A2U2ANU4_9GAMM</name>
<dbReference type="RefSeq" id="WP_094566811.1">
    <property type="nucleotide sequence ID" value="NZ_BMXZ01000001.1"/>
</dbReference>
<reference evidence="6 7" key="1">
    <citation type="journal article" date="2018" name="Genome Announc.">
        <title>Ignatzschineria cameli sp. nov., isolated from necrotic foot tissue of dromedaries (Camelus dromedarius) and associated maggots (Wohlfahrtia species) in Dubai.</title>
        <authorList>
            <person name="Tsang C.C."/>
            <person name="Tang J.Y."/>
            <person name="Fong J.Y."/>
            <person name="Kinne J."/>
            <person name="Lee H.H."/>
            <person name="Joseph M."/>
            <person name="Jose S."/>
            <person name="Schuster R.K."/>
            <person name="Tang Y."/>
            <person name="Sivakumar S."/>
            <person name="Chen J.H."/>
            <person name="Teng J.L."/>
            <person name="Lau S.K."/>
            <person name="Wernery U."/>
            <person name="Woo P.C."/>
        </authorList>
    </citation>
    <scope>NUCLEOTIDE SEQUENCE [LARGE SCALE GENOMIC DNA]</scope>
    <source>
        <strain evidence="6 7">KCTC 22643</strain>
    </source>
</reference>
<dbReference type="SUPFAM" id="SSF46689">
    <property type="entry name" value="Homeodomain-like"/>
    <property type="match status" value="1"/>
</dbReference>
<evidence type="ECO:0000313" key="6">
    <source>
        <dbReference type="EMBL" id="PWD84837.1"/>
    </source>
</evidence>
<feature type="domain" description="HTH rpiR-type" evidence="4">
    <location>
        <begin position="1"/>
        <end position="75"/>
    </location>
</feature>
<keyword evidence="3" id="KW-0804">Transcription</keyword>
<comment type="caution">
    <text evidence="6">The sequence shown here is derived from an EMBL/GenBank/DDBJ whole genome shotgun (WGS) entry which is preliminary data.</text>
</comment>
<keyword evidence="7" id="KW-1185">Reference proteome</keyword>
<evidence type="ECO:0000256" key="2">
    <source>
        <dbReference type="ARBA" id="ARBA00023125"/>
    </source>
</evidence>
<dbReference type="Pfam" id="PF01418">
    <property type="entry name" value="HTH_6"/>
    <property type="match status" value="1"/>
</dbReference>
<evidence type="ECO:0000256" key="3">
    <source>
        <dbReference type="ARBA" id="ARBA00023163"/>
    </source>
</evidence>
<evidence type="ECO:0000256" key="1">
    <source>
        <dbReference type="ARBA" id="ARBA00023015"/>
    </source>
</evidence>
<protein>
    <submittedName>
        <fullName evidence="6">MurR/RpiR family transcriptional regulator</fullName>
    </submittedName>
</protein>
<dbReference type="GO" id="GO:0003700">
    <property type="term" value="F:DNA-binding transcription factor activity"/>
    <property type="evidence" value="ECO:0007669"/>
    <property type="project" value="InterPro"/>
</dbReference>
<gene>
    <name evidence="6" type="ORF">DC082_04730</name>
</gene>
<keyword evidence="2" id="KW-0238">DNA-binding</keyword>
<dbReference type="InterPro" id="IPR047640">
    <property type="entry name" value="RpiR-like"/>
</dbReference>
<organism evidence="6 7">
    <name type="scientific">Ignatzschineria indica</name>
    <dbReference type="NCBI Taxonomy" id="472583"/>
    <lineage>
        <taxon>Bacteria</taxon>
        <taxon>Pseudomonadati</taxon>
        <taxon>Pseudomonadota</taxon>
        <taxon>Gammaproteobacteria</taxon>
        <taxon>Cardiobacteriales</taxon>
        <taxon>Ignatzschineriaceae</taxon>
        <taxon>Ignatzschineria</taxon>
    </lineage>
</organism>